<dbReference type="EMBL" id="CM055733">
    <property type="protein sequence ID" value="KAJ8010706.1"/>
    <property type="molecule type" value="Genomic_DNA"/>
</dbReference>
<accession>A0ACC2H413</accession>
<evidence type="ECO:0000313" key="1">
    <source>
        <dbReference type="EMBL" id="KAJ8010706.1"/>
    </source>
</evidence>
<protein>
    <submittedName>
        <fullName evidence="1">Uncharacterized protein</fullName>
    </submittedName>
</protein>
<comment type="caution">
    <text evidence="1">The sequence shown here is derived from an EMBL/GenBank/DDBJ whole genome shotgun (WGS) entry which is preliminary data.</text>
</comment>
<organism evidence="1 2">
    <name type="scientific">Dallia pectoralis</name>
    <name type="common">Alaska blackfish</name>
    <dbReference type="NCBI Taxonomy" id="75939"/>
    <lineage>
        <taxon>Eukaryota</taxon>
        <taxon>Metazoa</taxon>
        <taxon>Chordata</taxon>
        <taxon>Craniata</taxon>
        <taxon>Vertebrata</taxon>
        <taxon>Euteleostomi</taxon>
        <taxon>Actinopterygii</taxon>
        <taxon>Neopterygii</taxon>
        <taxon>Teleostei</taxon>
        <taxon>Protacanthopterygii</taxon>
        <taxon>Esociformes</taxon>
        <taxon>Umbridae</taxon>
        <taxon>Dallia</taxon>
    </lineage>
</organism>
<dbReference type="Proteomes" id="UP001157502">
    <property type="component" value="Chromosome 6"/>
</dbReference>
<keyword evidence="2" id="KW-1185">Reference proteome</keyword>
<reference evidence="1" key="1">
    <citation type="submission" date="2021-05" db="EMBL/GenBank/DDBJ databases">
        <authorList>
            <person name="Pan Q."/>
            <person name="Jouanno E."/>
            <person name="Zahm M."/>
            <person name="Klopp C."/>
            <person name="Cabau C."/>
            <person name="Louis A."/>
            <person name="Berthelot C."/>
            <person name="Parey E."/>
            <person name="Roest Crollius H."/>
            <person name="Montfort J."/>
            <person name="Robinson-Rechavi M."/>
            <person name="Bouchez O."/>
            <person name="Lampietro C."/>
            <person name="Lopez Roques C."/>
            <person name="Donnadieu C."/>
            <person name="Postlethwait J."/>
            <person name="Bobe J."/>
            <person name="Dillon D."/>
            <person name="Chandos A."/>
            <person name="von Hippel F."/>
            <person name="Guiguen Y."/>
        </authorList>
    </citation>
    <scope>NUCLEOTIDE SEQUENCE</scope>
    <source>
        <strain evidence="1">YG-Jan2019</strain>
    </source>
</reference>
<name>A0ACC2H413_DALPE</name>
<sequence length="546" mass="61740">MAACSVEDVLAKAEQDEAEKLKSISVKKDLDLEFDLGNLVACDKNRIDVRQFRQQKKEEFLRSLARDNTQLLINEIWKHPTERVEEVIVVKLPEPTTPLPREKPPPKPRPPTKWEEFAKLKGIQKKKKTNLVWDEVAKAWKRRWGYQRVNDGTKEWLIEVPELADPNEDQFAKRNKAKKEKVAKNELHRLRNIARSQNIKVPGVGLTPIADQSKTDLARAVSVAKTSTASVGKFQDRLPKEKAPKNTGKKRKFQPVIGNFSHERERQLDMLKVMDSKKPRLDVVKAANKQMRENDREEAAEKFKGRKKGRKGGNFSGKGGKGEMCALPSEIRGSQSIQPRLQASVRRMQSNIYRQQNEHFEVFTTVLSPQVHRGRCQFRQADVGKVVVKRSYKPHWPDELELIRGEVILVLFKDEESRWFGRLQDGQQGYFPASHVDELINQEGEPAVNVARSARRSSAPAAYAGSSGALRLQALRRPTAGGTGVEGEGPILILKSQNSLPDGLTQPVPQPPPEAQNSPSFLRRLLSKHRRKSACHGSTNTGYLAD</sequence>
<gene>
    <name evidence="1" type="ORF">DPEC_G00077900</name>
</gene>
<proteinExistence type="predicted"/>
<evidence type="ECO:0000313" key="2">
    <source>
        <dbReference type="Proteomes" id="UP001157502"/>
    </source>
</evidence>